<comment type="caution">
    <text evidence="2">The sequence shown here is derived from an EMBL/GenBank/DDBJ whole genome shotgun (WGS) entry which is preliminary data.</text>
</comment>
<keyword evidence="1" id="KW-0812">Transmembrane</keyword>
<feature type="transmembrane region" description="Helical" evidence="1">
    <location>
        <begin position="110"/>
        <end position="128"/>
    </location>
</feature>
<feature type="transmembrane region" description="Helical" evidence="1">
    <location>
        <begin position="359"/>
        <end position="379"/>
    </location>
</feature>
<feature type="transmembrane region" description="Helical" evidence="1">
    <location>
        <begin position="214"/>
        <end position="236"/>
    </location>
</feature>
<keyword evidence="1" id="KW-0472">Membrane</keyword>
<dbReference type="RefSeq" id="WP_171539968.1">
    <property type="nucleotide sequence ID" value="NZ_JABERL010000010.1"/>
</dbReference>
<proteinExistence type="predicted"/>
<feature type="transmembrane region" description="Helical" evidence="1">
    <location>
        <begin position="12"/>
        <end position="42"/>
    </location>
</feature>
<accession>A0A7Y2WA55</accession>
<feature type="transmembrane region" description="Helical" evidence="1">
    <location>
        <begin position="54"/>
        <end position="74"/>
    </location>
</feature>
<evidence type="ECO:0000313" key="3">
    <source>
        <dbReference type="Proteomes" id="UP000569202"/>
    </source>
</evidence>
<name>A0A7Y2WA55_9GAMM</name>
<feature type="transmembrane region" description="Helical" evidence="1">
    <location>
        <begin position="140"/>
        <end position="156"/>
    </location>
</feature>
<feature type="transmembrane region" description="Helical" evidence="1">
    <location>
        <begin position="327"/>
        <end position="347"/>
    </location>
</feature>
<evidence type="ECO:0000313" key="2">
    <source>
        <dbReference type="EMBL" id="NNH76957.1"/>
    </source>
</evidence>
<dbReference type="EMBL" id="JABERL010000010">
    <property type="protein sequence ID" value="NNH76957.1"/>
    <property type="molecule type" value="Genomic_DNA"/>
</dbReference>
<sequence length="415" mass="47605">MVDKLLHKKSLIYILFGFISALKISFLGEIFIGELASLFLIIPILLFRNISRDEILFVGLAISWFFLQIISDFFNQINIENMIKGVLTPVVFFSTLIVHLYFFKSAKGDFLFYLMGFFVNKIVYINFLPNEYQIINSWKFGLGAAFLNLGVLFFCLKKIGHKENILILTLIIFFVLYSFLSNSRSIATIPIIGVMLFYYSRNYKGLYFFKKNTLLKIIIPVIAVFLIVNVTANYIFSKGLIAGILPAESEDKFKAQATSDIGLILAGRTEFLVSINALKESPFIGHGSWAQDVEGKYNFQYNYLRYISGSVEQLRESETNLIPSHSFIMGAAVWFGLGGIVIWLLIINRVLKAYFSYNNILPLYFHIGIVFLLWDFLFSPFGAESRWYTALFVASLLAYIYRSSNRKDFLTERSS</sequence>
<evidence type="ECO:0000256" key="1">
    <source>
        <dbReference type="SAM" id="Phobius"/>
    </source>
</evidence>
<gene>
    <name evidence="2" type="ORF">HLH17_04560</name>
</gene>
<reference evidence="2 3" key="1">
    <citation type="submission" date="2020-04" db="EMBL/GenBank/DDBJ databases">
        <title>Acinetobacter Taxon 24.</title>
        <authorList>
            <person name="Nemec A."/>
            <person name="Radolfova-Krizova L."/>
            <person name="Higgins P.G."/>
            <person name="Spanelova P."/>
        </authorList>
    </citation>
    <scope>NUCLEOTIDE SEQUENCE [LARGE SCALE GENOMIC DNA]</scope>
    <source>
        <strain evidence="2 3">ANC 5380</strain>
    </source>
</reference>
<organism evidence="2 3">
    <name type="scientific">Acinetobacter terrae</name>
    <dbReference type="NCBI Taxonomy" id="2731247"/>
    <lineage>
        <taxon>Bacteria</taxon>
        <taxon>Pseudomonadati</taxon>
        <taxon>Pseudomonadota</taxon>
        <taxon>Gammaproteobacteria</taxon>
        <taxon>Moraxellales</taxon>
        <taxon>Moraxellaceae</taxon>
        <taxon>Acinetobacter</taxon>
        <taxon>Acinetobacter Taxon 24</taxon>
    </lineage>
</organism>
<feature type="transmembrane region" description="Helical" evidence="1">
    <location>
        <begin position="385"/>
        <end position="401"/>
    </location>
</feature>
<dbReference type="Proteomes" id="UP000569202">
    <property type="component" value="Unassembled WGS sequence"/>
</dbReference>
<feature type="transmembrane region" description="Helical" evidence="1">
    <location>
        <begin position="86"/>
        <end position="103"/>
    </location>
</feature>
<feature type="transmembrane region" description="Helical" evidence="1">
    <location>
        <begin position="163"/>
        <end position="180"/>
    </location>
</feature>
<keyword evidence="1" id="KW-1133">Transmembrane helix</keyword>
<feature type="transmembrane region" description="Helical" evidence="1">
    <location>
        <begin position="186"/>
        <end position="202"/>
    </location>
</feature>
<dbReference type="AlphaFoldDB" id="A0A7Y2WA55"/>
<protein>
    <recommendedName>
        <fullName evidence="4">O-antigen ligase domain-containing protein</fullName>
    </recommendedName>
</protein>
<evidence type="ECO:0008006" key="4">
    <source>
        <dbReference type="Google" id="ProtNLM"/>
    </source>
</evidence>